<evidence type="ECO:0000313" key="2">
    <source>
        <dbReference type="Proteomes" id="UP000021369"/>
    </source>
</evidence>
<sequence length="144" mass="15592">MIDIEIAIANLDGHSICLCRNGKFFTDDGRGISPMLRLISGGIDLRGNSAADVIVGKAAAMLFVKAGIVCVHGKVMSESGKIFLEKHGIPCTYDILTERIINRQGTDICPMEKAVADIEEADAGHNVLKKRLEELKKAQLSNLE</sequence>
<accession>A0A011WSE5</accession>
<evidence type="ECO:0000313" key="1">
    <source>
        <dbReference type="EMBL" id="EXM39930.1"/>
    </source>
</evidence>
<protein>
    <recommendedName>
        <fullName evidence="3">DUF1893 domain-containing protein</fullName>
    </recommendedName>
</protein>
<dbReference type="SUPFAM" id="SSF53927">
    <property type="entry name" value="Cytidine deaminase-like"/>
    <property type="match status" value="1"/>
</dbReference>
<dbReference type="GO" id="GO:0003824">
    <property type="term" value="F:catalytic activity"/>
    <property type="evidence" value="ECO:0007669"/>
    <property type="project" value="InterPro"/>
</dbReference>
<dbReference type="OrthoDB" id="9815422at2"/>
<comment type="caution">
    <text evidence="1">The sequence shown here is derived from an EMBL/GenBank/DDBJ whole genome shotgun (WGS) entry which is preliminary data.</text>
</comment>
<dbReference type="InterPro" id="IPR016193">
    <property type="entry name" value="Cytidine_deaminase-like"/>
</dbReference>
<proteinExistence type="predicted"/>
<evidence type="ECO:0008006" key="3">
    <source>
        <dbReference type="Google" id="ProtNLM"/>
    </source>
</evidence>
<organism evidence="1 2">
    <name type="scientific">Ruminococcus albus SY3</name>
    <dbReference type="NCBI Taxonomy" id="1341156"/>
    <lineage>
        <taxon>Bacteria</taxon>
        <taxon>Bacillati</taxon>
        <taxon>Bacillota</taxon>
        <taxon>Clostridia</taxon>
        <taxon>Eubacteriales</taxon>
        <taxon>Oscillospiraceae</taxon>
        <taxon>Ruminococcus</taxon>
    </lineage>
</organism>
<reference evidence="1 2" key="1">
    <citation type="submission" date="2013-06" db="EMBL/GenBank/DDBJ databases">
        <title>Rumen cellulosomics: divergent fiber-degrading strategies revealed by comparative genome-wide analysis of six Ruminococcal strains.</title>
        <authorList>
            <person name="Dassa B."/>
            <person name="Borovok I."/>
            <person name="Lamed R."/>
            <person name="Flint H."/>
            <person name="Yeoman C.J."/>
            <person name="White B."/>
            <person name="Bayer E.A."/>
        </authorList>
    </citation>
    <scope>NUCLEOTIDE SEQUENCE [LARGE SCALE GENOMIC DNA]</scope>
    <source>
        <strain evidence="1 2">SY3</strain>
    </source>
</reference>
<gene>
    <name evidence="1" type="ORF">RASY3_09570</name>
</gene>
<name>A0A011WSE5_RUMAL</name>
<dbReference type="Gene3D" id="3.40.140.30">
    <property type="entry name" value="Hypothetical protein TM1506"/>
    <property type="match status" value="1"/>
</dbReference>
<dbReference type="Proteomes" id="UP000021369">
    <property type="component" value="Unassembled WGS sequence"/>
</dbReference>
<dbReference type="EMBL" id="JEOB01000002">
    <property type="protein sequence ID" value="EXM39930.1"/>
    <property type="molecule type" value="Genomic_DNA"/>
</dbReference>
<dbReference type="PATRIC" id="fig|1341156.4.peg.1208"/>
<dbReference type="RefSeq" id="WP_051506457.1">
    <property type="nucleotide sequence ID" value="NZ_JEOB01000002.1"/>
</dbReference>
<keyword evidence="2" id="KW-1185">Reference proteome</keyword>
<dbReference type="AlphaFoldDB" id="A0A011WSE5"/>
<dbReference type="InterPro" id="IPR015067">
    <property type="entry name" value="DUF1893_TM1506-like"/>
</dbReference>
<dbReference type="Pfam" id="PF08973">
    <property type="entry name" value="TM1506"/>
    <property type="match status" value="1"/>
</dbReference>
<dbReference type="InterPro" id="IPR037081">
    <property type="entry name" value="Hyp_TM1506"/>
</dbReference>